<dbReference type="EMBL" id="BPLR01018750">
    <property type="protein sequence ID" value="GIZ02030.1"/>
    <property type="molecule type" value="Genomic_DNA"/>
</dbReference>
<reference evidence="1 2" key="1">
    <citation type="submission" date="2021-06" db="EMBL/GenBank/DDBJ databases">
        <title>Caerostris extrusa draft genome.</title>
        <authorList>
            <person name="Kono N."/>
            <person name="Arakawa K."/>
        </authorList>
    </citation>
    <scope>NUCLEOTIDE SEQUENCE [LARGE SCALE GENOMIC DNA]</scope>
</reference>
<accession>A0AAV4Y6E4</accession>
<evidence type="ECO:0000313" key="2">
    <source>
        <dbReference type="Proteomes" id="UP001054945"/>
    </source>
</evidence>
<dbReference type="AlphaFoldDB" id="A0AAV4Y6E4"/>
<dbReference type="Proteomes" id="UP001054945">
    <property type="component" value="Unassembled WGS sequence"/>
</dbReference>
<name>A0AAV4Y6E4_CAEEX</name>
<protein>
    <submittedName>
        <fullName evidence="1">Uncharacterized protein</fullName>
    </submittedName>
</protein>
<organism evidence="1 2">
    <name type="scientific">Caerostris extrusa</name>
    <name type="common">Bark spider</name>
    <name type="synonym">Caerostris bankana</name>
    <dbReference type="NCBI Taxonomy" id="172846"/>
    <lineage>
        <taxon>Eukaryota</taxon>
        <taxon>Metazoa</taxon>
        <taxon>Ecdysozoa</taxon>
        <taxon>Arthropoda</taxon>
        <taxon>Chelicerata</taxon>
        <taxon>Arachnida</taxon>
        <taxon>Araneae</taxon>
        <taxon>Araneomorphae</taxon>
        <taxon>Entelegynae</taxon>
        <taxon>Araneoidea</taxon>
        <taxon>Araneidae</taxon>
        <taxon>Caerostris</taxon>
    </lineage>
</organism>
<comment type="caution">
    <text evidence="1">The sequence shown here is derived from an EMBL/GenBank/DDBJ whole genome shotgun (WGS) entry which is preliminary data.</text>
</comment>
<sequence length="120" mass="13832">MSSIECENITDLHRGAWCVYHLMQGSQESSFYTVQCRSHHLLGKKCPEKLEYSFVFIMWFRLNVYPDRALTVSALIARDGAIYFRATDIAKLLGYKGGSYFAKSIFIHKIRVADLVLCDR</sequence>
<proteinExistence type="predicted"/>
<keyword evidence="2" id="KW-1185">Reference proteome</keyword>
<evidence type="ECO:0000313" key="1">
    <source>
        <dbReference type="EMBL" id="GIZ02030.1"/>
    </source>
</evidence>
<gene>
    <name evidence="1" type="ORF">CEXT_167621</name>
</gene>